<dbReference type="RefSeq" id="WP_141978750.1">
    <property type="nucleotide sequence ID" value="NZ_VFPP01000001.1"/>
</dbReference>
<comment type="caution">
    <text evidence="4">The sequence shown here is derived from an EMBL/GenBank/DDBJ whole genome shotgun (WGS) entry which is preliminary data.</text>
</comment>
<dbReference type="InterPro" id="IPR016163">
    <property type="entry name" value="Ald_DH_C"/>
</dbReference>
<organism evidence="4 5">
    <name type="scientific">Saccharothrix saharensis</name>
    <dbReference type="NCBI Taxonomy" id="571190"/>
    <lineage>
        <taxon>Bacteria</taxon>
        <taxon>Bacillati</taxon>
        <taxon>Actinomycetota</taxon>
        <taxon>Actinomycetes</taxon>
        <taxon>Pseudonocardiales</taxon>
        <taxon>Pseudonocardiaceae</taxon>
        <taxon>Saccharothrix</taxon>
    </lineage>
</organism>
<dbReference type="Gene3D" id="3.40.605.10">
    <property type="entry name" value="Aldehyde Dehydrogenase, Chain A, domain 1"/>
    <property type="match status" value="1"/>
</dbReference>
<dbReference type="InterPro" id="IPR015590">
    <property type="entry name" value="Aldehyde_DH_dom"/>
</dbReference>
<dbReference type="PANTHER" id="PTHR43111">
    <property type="entry name" value="ALDEHYDE DEHYDROGENASE B-RELATED"/>
    <property type="match status" value="1"/>
</dbReference>
<dbReference type="OrthoDB" id="6882680at2"/>
<dbReference type="InterPro" id="IPR016162">
    <property type="entry name" value="Ald_DH_N"/>
</dbReference>
<comment type="similarity">
    <text evidence="1">Belongs to the aldehyde dehydrogenase family.</text>
</comment>
<keyword evidence="5" id="KW-1185">Reference proteome</keyword>
<keyword evidence="2" id="KW-0560">Oxidoreductase</keyword>
<evidence type="ECO:0000259" key="3">
    <source>
        <dbReference type="Pfam" id="PF00171"/>
    </source>
</evidence>
<dbReference type="InterPro" id="IPR016161">
    <property type="entry name" value="Ald_DH/histidinol_DH"/>
</dbReference>
<dbReference type="Gene3D" id="3.40.309.10">
    <property type="entry name" value="Aldehyde Dehydrogenase, Chain A, domain 2"/>
    <property type="match status" value="1"/>
</dbReference>
<evidence type="ECO:0000313" key="4">
    <source>
        <dbReference type="EMBL" id="TQM80681.1"/>
    </source>
</evidence>
<dbReference type="SUPFAM" id="SSF53720">
    <property type="entry name" value="ALDH-like"/>
    <property type="match status" value="1"/>
</dbReference>
<dbReference type="GO" id="GO:0016620">
    <property type="term" value="F:oxidoreductase activity, acting on the aldehyde or oxo group of donors, NAD or NADP as acceptor"/>
    <property type="evidence" value="ECO:0007669"/>
    <property type="project" value="InterPro"/>
</dbReference>
<evidence type="ECO:0000256" key="1">
    <source>
        <dbReference type="ARBA" id="ARBA00009986"/>
    </source>
</evidence>
<name>A0A543JD28_9PSEU</name>
<protein>
    <submittedName>
        <fullName evidence="4">Aldehyde dehydrogenase</fullName>
    </submittedName>
</protein>
<gene>
    <name evidence="4" type="ORF">FHX81_3026</name>
</gene>
<sequence>MARYAAPGARGSVVSYRDRYDHFIGGEYVPPAKGGYFTDPTPVTGEVFTEVARGTAEDVERALDAAHGAARRWARTSPAERATVLDEVADRIEDHLEALAVAETWESGKPVREVLTTDLPLAVDCFRGFAGAVRAQEGGITQIRDDLVAYRFPQPLGVVGRLVPWNFPLLMAAWQLAPALAAGNAVVLKPAEQTPASIHVLVGLVADLLPPGVVNVVNGFGAEAGMLLAASHRVARTPVAPKPGGKSAIVFFADVAARRDAFYDKALEGFTAFALNQGEGSTCPSRGLVQSPIYDEFLADATERTEAVKQGHPLDTGTVIGAQTSREQLDKVLAYLEMGRREGARVACGGERADLGGELSGGYYVTPTILEGDHKMRVFQEEVFGPVVSVTRFDDFDDAVKTVNDTPCGVGAGVWSRDGGLAYRAGREIQASRVWVNNHHAYPRSGVGREDHRVVLDHYQQTKSMLVGF</sequence>
<proteinExistence type="inferred from homology"/>
<accession>A0A543JD28</accession>
<dbReference type="EMBL" id="VFPP01000001">
    <property type="protein sequence ID" value="TQM80681.1"/>
    <property type="molecule type" value="Genomic_DNA"/>
</dbReference>
<dbReference type="FunFam" id="3.40.605.10:FF:000007">
    <property type="entry name" value="NAD/NADP-dependent betaine aldehyde dehydrogenase"/>
    <property type="match status" value="1"/>
</dbReference>
<dbReference type="Pfam" id="PF00171">
    <property type="entry name" value="Aldedh"/>
    <property type="match status" value="2"/>
</dbReference>
<dbReference type="Proteomes" id="UP000316628">
    <property type="component" value="Unassembled WGS sequence"/>
</dbReference>
<feature type="domain" description="Aldehyde dehydrogenase" evidence="3">
    <location>
        <begin position="243"/>
        <end position="464"/>
    </location>
</feature>
<dbReference type="PANTHER" id="PTHR43111:SF1">
    <property type="entry name" value="ALDEHYDE DEHYDROGENASE B-RELATED"/>
    <property type="match status" value="1"/>
</dbReference>
<evidence type="ECO:0000313" key="5">
    <source>
        <dbReference type="Proteomes" id="UP000316628"/>
    </source>
</evidence>
<dbReference type="AlphaFoldDB" id="A0A543JD28"/>
<feature type="domain" description="Aldehyde dehydrogenase" evidence="3">
    <location>
        <begin position="38"/>
        <end position="235"/>
    </location>
</feature>
<evidence type="ECO:0000256" key="2">
    <source>
        <dbReference type="ARBA" id="ARBA00023002"/>
    </source>
</evidence>
<reference evidence="4 5" key="1">
    <citation type="submission" date="2019-06" db="EMBL/GenBank/DDBJ databases">
        <title>Sequencing the genomes of 1000 actinobacteria strains.</title>
        <authorList>
            <person name="Klenk H.-P."/>
        </authorList>
    </citation>
    <scope>NUCLEOTIDE SEQUENCE [LARGE SCALE GENOMIC DNA]</scope>
    <source>
        <strain evidence="4 5">DSM 45456</strain>
    </source>
</reference>